<evidence type="ECO:0000313" key="5">
    <source>
        <dbReference type="Proteomes" id="UP000545761"/>
    </source>
</evidence>
<evidence type="ECO:0000259" key="3">
    <source>
        <dbReference type="Pfam" id="PF05532"/>
    </source>
</evidence>
<protein>
    <submittedName>
        <fullName evidence="4">CsbD family protein</fullName>
    </submittedName>
</protein>
<name>A0A7W0DTG6_9ACTN</name>
<feature type="region of interest" description="Disordered" evidence="2">
    <location>
        <begin position="1"/>
        <end position="60"/>
    </location>
</feature>
<dbReference type="Proteomes" id="UP000545761">
    <property type="component" value="Unassembled WGS sequence"/>
</dbReference>
<dbReference type="AlphaFoldDB" id="A0A7W0DTG6"/>
<accession>A0A7W0DTG6</accession>
<comment type="similarity">
    <text evidence="1">Belongs to the UPF0337 (CsbD) family.</text>
</comment>
<feature type="domain" description="CsbD-like" evidence="3">
    <location>
        <begin position="5"/>
        <end position="57"/>
    </location>
</feature>
<dbReference type="Gene3D" id="1.10.1470.10">
    <property type="entry name" value="YjbJ"/>
    <property type="match status" value="1"/>
</dbReference>
<evidence type="ECO:0000256" key="1">
    <source>
        <dbReference type="ARBA" id="ARBA00009129"/>
    </source>
</evidence>
<organism evidence="4 5">
    <name type="scientific">Streptomyces himalayensis subsp. himalayensis</name>
    <dbReference type="NCBI Taxonomy" id="2756131"/>
    <lineage>
        <taxon>Bacteria</taxon>
        <taxon>Bacillati</taxon>
        <taxon>Actinomycetota</taxon>
        <taxon>Actinomycetes</taxon>
        <taxon>Kitasatosporales</taxon>
        <taxon>Streptomycetaceae</taxon>
        <taxon>Streptomyces</taxon>
        <taxon>Streptomyces himalayensis</taxon>
    </lineage>
</organism>
<evidence type="ECO:0000313" key="4">
    <source>
        <dbReference type="EMBL" id="MBA2950565.1"/>
    </source>
</evidence>
<dbReference type="InterPro" id="IPR036629">
    <property type="entry name" value="YjbJ_sf"/>
</dbReference>
<dbReference type="InterPro" id="IPR008462">
    <property type="entry name" value="CsbD"/>
</dbReference>
<dbReference type="SUPFAM" id="SSF69047">
    <property type="entry name" value="Hypothetical protein YjbJ"/>
    <property type="match status" value="1"/>
</dbReference>
<comment type="caution">
    <text evidence="4">The sequence shown here is derived from an EMBL/GenBank/DDBJ whole genome shotgun (WGS) entry which is preliminary data.</text>
</comment>
<proteinExistence type="inferred from homology"/>
<dbReference type="RefSeq" id="WP_181661497.1">
    <property type="nucleotide sequence ID" value="NZ_JACEHE010000030.1"/>
</dbReference>
<evidence type="ECO:0000256" key="2">
    <source>
        <dbReference type="SAM" id="MobiDB-lite"/>
    </source>
</evidence>
<dbReference type="Pfam" id="PF05532">
    <property type="entry name" value="CsbD"/>
    <property type="match status" value="1"/>
</dbReference>
<gene>
    <name evidence="4" type="ORF">H1D24_33480</name>
</gene>
<dbReference type="EMBL" id="JACEHE010000030">
    <property type="protein sequence ID" value="MBA2950565.1"/>
    <property type="molecule type" value="Genomic_DNA"/>
</dbReference>
<sequence>MARKDKASNAAQKMKGKAKETAGKLTDDERLEREGKTEEAKGDVKQAGESVKDALKRGRR</sequence>
<feature type="compositionally biased region" description="Basic and acidic residues" evidence="2">
    <location>
        <begin position="17"/>
        <end position="60"/>
    </location>
</feature>
<reference evidence="4 5" key="1">
    <citation type="submission" date="2020-07" db="EMBL/GenBank/DDBJ databases">
        <title>Streptomyces isolated from Indian soil.</title>
        <authorList>
            <person name="Mandal S."/>
            <person name="Maiti P.K."/>
        </authorList>
    </citation>
    <scope>NUCLEOTIDE SEQUENCE [LARGE SCALE GENOMIC DNA]</scope>
    <source>
        <strain evidence="4 5">PSKA28</strain>
    </source>
</reference>